<dbReference type="EMBL" id="JAULBC010000007">
    <property type="protein sequence ID" value="MEX6689845.1"/>
    <property type="molecule type" value="Genomic_DNA"/>
</dbReference>
<evidence type="ECO:0000256" key="1">
    <source>
        <dbReference type="SAM" id="SignalP"/>
    </source>
</evidence>
<keyword evidence="3" id="KW-1185">Reference proteome</keyword>
<protein>
    <recommendedName>
        <fullName evidence="4">Carboxypeptidase-like regulatory domain-containing protein</fullName>
    </recommendedName>
</protein>
<sequence length="102" mass="11246">MKKLSVLVLIVLCAFRPANKQVLTISGLIVDKQTNRPVSSAYIVAVEGEEEVLSTTDGKFTLRTSLSVPFNITITHKDFEEIKTNIRDTSGSLLIQLTPLTK</sequence>
<accession>A0ABV3ZJZ2</accession>
<keyword evidence="1" id="KW-0732">Signal</keyword>
<feature type="chain" id="PRO_5045060602" description="Carboxypeptidase-like regulatory domain-containing protein" evidence="1">
    <location>
        <begin position="21"/>
        <end position="102"/>
    </location>
</feature>
<reference evidence="2 3" key="1">
    <citation type="submission" date="2023-07" db="EMBL/GenBank/DDBJ databases">
        <authorList>
            <person name="Lian W.-H."/>
        </authorList>
    </citation>
    <scope>NUCLEOTIDE SEQUENCE [LARGE SCALE GENOMIC DNA]</scope>
    <source>
        <strain evidence="2 3">SYSU DXS3180</strain>
    </source>
</reference>
<gene>
    <name evidence="2" type="ORF">QTN47_20225</name>
</gene>
<evidence type="ECO:0000313" key="2">
    <source>
        <dbReference type="EMBL" id="MEX6689845.1"/>
    </source>
</evidence>
<name>A0ABV3ZJZ2_9BACT</name>
<comment type="caution">
    <text evidence="2">The sequence shown here is derived from an EMBL/GenBank/DDBJ whole genome shotgun (WGS) entry which is preliminary data.</text>
</comment>
<dbReference type="SUPFAM" id="SSF49464">
    <property type="entry name" value="Carboxypeptidase regulatory domain-like"/>
    <property type="match status" value="1"/>
</dbReference>
<organism evidence="2 3">
    <name type="scientific">Danxiaibacter flavus</name>
    <dbReference type="NCBI Taxonomy" id="3049108"/>
    <lineage>
        <taxon>Bacteria</taxon>
        <taxon>Pseudomonadati</taxon>
        <taxon>Bacteroidota</taxon>
        <taxon>Chitinophagia</taxon>
        <taxon>Chitinophagales</taxon>
        <taxon>Chitinophagaceae</taxon>
        <taxon>Danxiaibacter</taxon>
    </lineage>
</organism>
<evidence type="ECO:0008006" key="4">
    <source>
        <dbReference type="Google" id="ProtNLM"/>
    </source>
</evidence>
<feature type="signal peptide" evidence="1">
    <location>
        <begin position="1"/>
        <end position="20"/>
    </location>
</feature>
<dbReference type="RefSeq" id="WP_369331252.1">
    <property type="nucleotide sequence ID" value="NZ_JAULBC010000007.1"/>
</dbReference>
<dbReference type="InterPro" id="IPR008969">
    <property type="entry name" value="CarboxyPept-like_regulatory"/>
</dbReference>
<proteinExistence type="predicted"/>
<dbReference type="Gene3D" id="2.60.40.1120">
    <property type="entry name" value="Carboxypeptidase-like, regulatory domain"/>
    <property type="match status" value="1"/>
</dbReference>
<dbReference type="Proteomes" id="UP001560573">
    <property type="component" value="Unassembled WGS sequence"/>
</dbReference>
<evidence type="ECO:0000313" key="3">
    <source>
        <dbReference type="Proteomes" id="UP001560573"/>
    </source>
</evidence>